<feature type="compositionally biased region" description="Basic and acidic residues" evidence="1">
    <location>
        <begin position="94"/>
        <end position="112"/>
    </location>
</feature>
<gene>
    <name evidence="2" type="ORF">PXEA_LOCUS28000</name>
</gene>
<dbReference type="AlphaFoldDB" id="A0A3S5CN53"/>
<evidence type="ECO:0000313" key="2">
    <source>
        <dbReference type="EMBL" id="VEL34560.1"/>
    </source>
</evidence>
<proteinExistence type="predicted"/>
<organism evidence="2 3">
    <name type="scientific">Protopolystoma xenopodis</name>
    <dbReference type="NCBI Taxonomy" id="117903"/>
    <lineage>
        <taxon>Eukaryota</taxon>
        <taxon>Metazoa</taxon>
        <taxon>Spiralia</taxon>
        <taxon>Lophotrochozoa</taxon>
        <taxon>Platyhelminthes</taxon>
        <taxon>Monogenea</taxon>
        <taxon>Polyopisthocotylea</taxon>
        <taxon>Polystomatidea</taxon>
        <taxon>Polystomatidae</taxon>
        <taxon>Protopolystoma</taxon>
    </lineage>
</organism>
<evidence type="ECO:0000313" key="3">
    <source>
        <dbReference type="Proteomes" id="UP000784294"/>
    </source>
</evidence>
<comment type="caution">
    <text evidence="2">The sequence shown here is derived from an EMBL/GenBank/DDBJ whole genome shotgun (WGS) entry which is preliminary data.</text>
</comment>
<reference evidence="2" key="1">
    <citation type="submission" date="2018-11" db="EMBL/GenBank/DDBJ databases">
        <authorList>
            <consortium name="Pathogen Informatics"/>
        </authorList>
    </citation>
    <scope>NUCLEOTIDE SEQUENCE</scope>
</reference>
<sequence length="162" mass="17491">MHPRGLDRAISFRLRSGYASVSQATSAAWDDKPEPGQLDPMLARLKPLLLVPRLVLATAHRHGERRALGLAVAAARPNNATVIGLTAGRRHVRRSDERPLQTDRRHANDEQGGRVVRGAGCGTERQQRGRFGRAEKRSSEQAGASEFASDPVDSTASKAAGL</sequence>
<protein>
    <submittedName>
        <fullName evidence="2">Uncharacterized protein</fullName>
    </submittedName>
</protein>
<dbReference type="EMBL" id="CAAALY010247916">
    <property type="protein sequence ID" value="VEL34560.1"/>
    <property type="molecule type" value="Genomic_DNA"/>
</dbReference>
<feature type="compositionally biased region" description="Polar residues" evidence="1">
    <location>
        <begin position="152"/>
        <end position="162"/>
    </location>
</feature>
<dbReference type="Proteomes" id="UP000784294">
    <property type="component" value="Unassembled WGS sequence"/>
</dbReference>
<name>A0A3S5CN53_9PLAT</name>
<accession>A0A3S5CN53</accession>
<keyword evidence="3" id="KW-1185">Reference proteome</keyword>
<evidence type="ECO:0000256" key="1">
    <source>
        <dbReference type="SAM" id="MobiDB-lite"/>
    </source>
</evidence>
<feature type="region of interest" description="Disordered" evidence="1">
    <location>
        <begin position="89"/>
        <end position="162"/>
    </location>
</feature>